<dbReference type="STRING" id="6526.A0A2C9LP83"/>
<keyword evidence="11 12" id="KW-0407">Ion channel</keyword>
<reference evidence="14" key="1">
    <citation type="submission" date="2020-05" db="UniProtKB">
        <authorList>
            <consortium name="EnsemblMetazoa"/>
        </authorList>
    </citation>
    <scope>IDENTIFICATION</scope>
    <source>
        <strain evidence="14">BB02</strain>
    </source>
</reference>
<keyword evidence="10 12" id="KW-0739">Sodium transport</keyword>
<dbReference type="GO" id="GO:0005886">
    <property type="term" value="C:plasma membrane"/>
    <property type="evidence" value="ECO:0007669"/>
    <property type="project" value="TreeGrafter"/>
</dbReference>
<evidence type="ECO:0000256" key="11">
    <source>
        <dbReference type="ARBA" id="ARBA00023303"/>
    </source>
</evidence>
<evidence type="ECO:0000256" key="1">
    <source>
        <dbReference type="ARBA" id="ARBA00004141"/>
    </source>
</evidence>
<evidence type="ECO:0000256" key="4">
    <source>
        <dbReference type="ARBA" id="ARBA00022692"/>
    </source>
</evidence>
<dbReference type="AlphaFoldDB" id="A0A2C9LP83"/>
<dbReference type="EnsemblMetazoa" id="BGLB033348-RA">
    <property type="protein sequence ID" value="BGLB033348-PA"/>
    <property type="gene ID" value="BGLB033348"/>
</dbReference>
<dbReference type="GO" id="GO:0015280">
    <property type="term" value="F:ligand-gated sodium channel activity"/>
    <property type="evidence" value="ECO:0007669"/>
    <property type="project" value="TreeGrafter"/>
</dbReference>
<keyword evidence="3 12" id="KW-0894">Sodium channel</keyword>
<sequence>MARSLIKEVCNKSDRCDELWGLNSEDLQENFVKLNIYFQDLNFEKRAEQPNYELFQLLSDFGGTIGLWIGLSILAIFELFDVLFQLVHCVICGRRK</sequence>
<evidence type="ECO:0000313" key="14">
    <source>
        <dbReference type="EnsemblMetazoa" id="BGLB033348-PA"/>
    </source>
</evidence>
<evidence type="ECO:0000256" key="8">
    <source>
        <dbReference type="ARBA" id="ARBA00023136"/>
    </source>
</evidence>
<keyword evidence="9" id="KW-0325">Glycoprotein</keyword>
<feature type="transmembrane region" description="Helical" evidence="13">
    <location>
        <begin position="65"/>
        <end position="91"/>
    </location>
</feature>
<keyword evidence="5 13" id="KW-1133">Transmembrane helix</keyword>
<evidence type="ECO:0000256" key="12">
    <source>
        <dbReference type="RuleBase" id="RU000679"/>
    </source>
</evidence>
<evidence type="ECO:0000256" key="3">
    <source>
        <dbReference type="ARBA" id="ARBA00022461"/>
    </source>
</evidence>
<keyword evidence="8 13" id="KW-0472">Membrane</keyword>
<evidence type="ECO:0000256" key="13">
    <source>
        <dbReference type="SAM" id="Phobius"/>
    </source>
</evidence>
<evidence type="ECO:0000256" key="7">
    <source>
        <dbReference type="ARBA" id="ARBA00023065"/>
    </source>
</evidence>
<evidence type="ECO:0000256" key="5">
    <source>
        <dbReference type="ARBA" id="ARBA00022989"/>
    </source>
</evidence>
<keyword evidence="2 12" id="KW-0813">Transport</keyword>
<evidence type="ECO:0000256" key="10">
    <source>
        <dbReference type="ARBA" id="ARBA00023201"/>
    </source>
</evidence>
<dbReference type="Gene3D" id="1.10.287.770">
    <property type="entry name" value="YojJ-like"/>
    <property type="match status" value="1"/>
</dbReference>
<name>A0A2C9LP83_BIOGL</name>
<gene>
    <name evidence="14" type="primary">106051815</name>
</gene>
<evidence type="ECO:0000256" key="2">
    <source>
        <dbReference type="ARBA" id="ARBA00022448"/>
    </source>
</evidence>
<dbReference type="PRINTS" id="PR01078">
    <property type="entry name" value="AMINACHANNEL"/>
</dbReference>
<protein>
    <submittedName>
        <fullName evidence="14">Uncharacterized protein</fullName>
    </submittedName>
</protein>
<accession>A0A2C9LP83</accession>
<keyword evidence="6" id="KW-0915">Sodium</keyword>
<organism evidence="14 15">
    <name type="scientific">Biomphalaria glabrata</name>
    <name type="common">Bloodfluke planorb</name>
    <name type="synonym">Freshwater snail</name>
    <dbReference type="NCBI Taxonomy" id="6526"/>
    <lineage>
        <taxon>Eukaryota</taxon>
        <taxon>Metazoa</taxon>
        <taxon>Spiralia</taxon>
        <taxon>Lophotrochozoa</taxon>
        <taxon>Mollusca</taxon>
        <taxon>Gastropoda</taxon>
        <taxon>Heterobranchia</taxon>
        <taxon>Euthyneura</taxon>
        <taxon>Panpulmonata</taxon>
        <taxon>Hygrophila</taxon>
        <taxon>Lymnaeoidea</taxon>
        <taxon>Planorbidae</taxon>
        <taxon>Biomphalaria</taxon>
    </lineage>
</organism>
<proteinExistence type="inferred from homology"/>
<dbReference type="Pfam" id="PF00858">
    <property type="entry name" value="ASC"/>
    <property type="match status" value="1"/>
</dbReference>
<dbReference type="PANTHER" id="PTHR11690">
    <property type="entry name" value="AMILORIDE-SENSITIVE SODIUM CHANNEL-RELATED"/>
    <property type="match status" value="1"/>
</dbReference>
<evidence type="ECO:0000256" key="9">
    <source>
        <dbReference type="ARBA" id="ARBA00023180"/>
    </source>
</evidence>
<keyword evidence="4 12" id="KW-0812">Transmembrane</keyword>
<dbReference type="Proteomes" id="UP000076420">
    <property type="component" value="Unassembled WGS sequence"/>
</dbReference>
<dbReference type="KEGG" id="bgt:106051815"/>
<dbReference type="OrthoDB" id="6021021at2759"/>
<dbReference type="FunFam" id="1.10.287.770:FF:000001">
    <property type="entry name" value="Acid-sensing ion channel subunit 1"/>
    <property type="match status" value="1"/>
</dbReference>
<comment type="similarity">
    <text evidence="12">Belongs to the amiloride-sensitive sodium channel (TC 1.A.6) family.</text>
</comment>
<dbReference type="VEuPathDB" id="VectorBase:BGLAX_032187"/>
<dbReference type="VEuPathDB" id="VectorBase:BGLB033348"/>
<evidence type="ECO:0000256" key="6">
    <source>
        <dbReference type="ARBA" id="ARBA00023053"/>
    </source>
</evidence>
<evidence type="ECO:0000313" key="15">
    <source>
        <dbReference type="Proteomes" id="UP000076420"/>
    </source>
</evidence>
<keyword evidence="7 12" id="KW-0406">Ion transport</keyword>
<dbReference type="InterPro" id="IPR001873">
    <property type="entry name" value="ENaC"/>
</dbReference>
<comment type="subcellular location">
    <subcellularLocation>
        <location evidence="1">Membrane</location>
        <topology evidence="1">Multi-pass membrane protein</topology>
    </subcellularLocation>
</comment>